<reference evidence="2 3" key="1">
    <citation type="submission" date="2017-03" db="EMBL/GenBank/DDBJ databases">
        <title>Genomes of endolithic fungi from Antarctica.</title>
        <authorList>
            <person name="Coleine C."/>
            <person name="Masonjones S."/>
            <person name="Stajich J.E."/>
        </authorList>
    </citation>
    <scope>NUCLEOTIDE SEQUENCE [LARGE SCALE GENOMIC DNA]</scope>
    <source>
        <strain evidence="2 3">CCFEE 5184</strain>
    </source>
</reference>
<sequence length="252" mass="27609">MSIQPSSGRTGASQEPSTTHDKPLRRQNEPLAQSDLLCKPLSSKRKYSVGDSASPTLRNEDTSTSTAKVAELSSKKPRTSVRLESDNPGTVAIPDTKQDSRRSPTLPTDDSFSSRPNEVPDIPNQLSALRSDLSSSTSPAADTVLSATSPITSQHRPIGATDQNKYHNPYDLPVSDLPTPKFLTPNFHTPDLLPTTATPPSNHPHRWRTHGIFATANPKRALCNNPGNNSAFLVCYRDPYDYWCEHCPLRVL</sequence>
<evidence type="ECO:0000313" key="3">
    <source>
        <dbReference type="Proteomes" id="UP000309340"/>
    </source>
</evidence>
<accession>A0A4U0XM17</accession>
<name>A0A4U0XM17_9PEZI</name>
<organism evidence="2 3">
    <name type="scientific">Friedmanniomyces simplex</name>
    <dbReference type="NCBI Taxonomy" id="329884"/>
    <lineage>
        <taxon>Eukaryota</taxon>
        <taxon>Fungi</taxon>
        <taxon>Dikarya</taxon>
        <taxon>Ascomycota</taxon>
        <taxon>Pezizomycotina</taxon>
        <taxon>Dothideomycetes</taxon>
        <taxon>Dothideomycetidae</taxon>
        <taxon>Mycosphaerellales</taxon>
        <taxon>Teratosphaeriaceae</taxon>
        <taxon>Friedmanniomyces</taxon>
    </lineage>
</organism>
<dbReference type="Proteomes" id="UP000309340">
    <property type="component" value="Unassembled WGS sequence"/>
</dbReference>
<keyword evidence="3" id="KW-1185">Reference proteome</keyword>
<comment type="caution">
    <text evidence="2">The sequence shown here is derived from an EMBL/GenBank/DDBJ whole genome shotgun (WGS) entry which is preliminary data.</text>
</comment>
<proteinExistence type="predicted"/>
<dbReference type="EMBL" id="NAJQ01000159">
    <property type="protein sequence ID" value="TKA76578.1"/>
    <property type="molecule type" value="Genomic_DNA"/>
</dbReference>
<protein>
    <submittedName>
        <fullName evidence="2">Uncharacterized protein</fullName>
    </submittedName>
</protein>
<feature type="compositionally biased region" description="Basic and acidic residues" evidence="1">
    <location>
        <begin position="18"/>
        <end position="28"/>
    </location>
</feature>
<feature type="compositionally biased region" description="Polar residues" evidence="1">
    <location>
        <begin position="103"/>
        <end position="116"/>
    </location>
</feature>
<feature type="region of interest" description="Disordered" evidence="1">
    <location>
        <begin position="1"/>
        <end position="123"/>
    </location>
</feature>
<evidence type="ECO:0000256" key="1">
    <source>
        <dbReference type="SAM" id="MobiDB-lite"/>
    </source>
</evidence>
<dbReference type="AlphaFoldDB" id="A0A4U0XM17"/>
<evidence type="ECO:0000313" key="2">
    <source>
        <dbReference type="EMBL" id="TKA76578.1"/>
    </source>
</evidence>
<feature type="compositionally biased region" description="Polar residues" evidence="1">
    <location>
        <begin position="1"/>
        <end position="17"/>
    </location>
</feature>
<feature type="compositionally biased region" description="Polar residues" evidence="1">
    <location>
        <begin position="51"/>
        <end position="67"/>
    </location>
</feature>
<gene>
    <name evidence="2" type="ORF">B0A55_04067</name>
</gene>